<evidence type="ECO:0000313" key="3">
    <source>
        <dbReference type="Proteomes" id="UP001457282"/>
    </source>
</evidence>
<sequence>MVSDIDPWKPRTEIQDEEIPHYGGFIRNNSYIGGKFDYYDMVDKDRMSMIELDGMVKGLNKRYVGSRIDY</sequence>
<organism evidence="2 3">
    <name type="scientific">Rubus argutus</name>
    <name type="common">Southern blackberry</name>
    <dbReference type="NCBI Taxonomy" id="59490"/>
    <lineage>
        <taxon>Eukaryota</taxon>
        <taxon>Viridiplantae</taxon>
        <taxon>Streptophyta</taxon>
        <taxon>Embryophyta</taxon>
        <taxon>Tracheophyta</taxon>
        <taxon>Spermatophyta</taxon>
        <taxon>Magnoliopsida</taxon>
        <taxon>eudicotyledons</taxon>
        <taxon>Gunneridae</taxon>
        <taxon>Pentapetalae</taxon>
        <taxon>rosids</taxon>
        <taxon>fabids</taxon>
        <taxon>Rosales</taxon>
        <taxon>Rosaceae</taxon>
        <taxon>Rosoideae</taxon>
        <taxon>Rosoideae incertae sedis</taxon>
        <taxon>Rubus</taxon>
    </lineage>
</organism>
<dbReference type="AlphaFoldDB" id="A0AAW1VUL9"/>
<evidence type="ECO:0000313" key="2">
    <source>
        <dbReference type="EMBL" id="KAK9911747.1"/>
    </source>
</evidence>
<keyword evidence="3" id="KW-1185">Reference proteome</keyword>
<protein>
    <recommendedName>
        <fullName evidence="1">PB1-like domain-containing protein</fullName>
    </recommendedName>
</protein>
<dbReference type="Pfam" id="PF26130">
    <property type="entry name" value="PB1-like"/>
    <property type="match status" value="1"/>
</dbReference>
<name>A0AAW1VUL9_RUBAR</name>
<dbReference type="InterPro" id="IPR058594">
    <property type="entry name" value="PB1-like_dom_pln"/>
</dbReference>
<dbReference type="EMBL" id="JBEDUW010000007">
    <property type="protein sequence ID" value="KAK9911747.1"/>
    <property type="molecule type" value="Genomic_DNA"/>
</dbReference>
<dbReference type="Proteomes" id="UP001457282">
    <property type="component" value="Unassembled WGS sequence"/>
</dbReference>
<proteinExistence type="predicted"/>
<evidence type="ECO:0000259" key="1">
    <source>
        <dbReference type="Pfam" id="PF26130"/>
    </source>
</evidence>
<gene>
    <name evidence="2" type="ORF">M0R45_035639</name>
</gene>
<comment type="caution">
    <text evidence="2">The sequence shown here is derived from an EMBL/GenBank/DDBJ whole genome shotgun (WGS) entry which is preliminary data.</text>
</comment>
<feature type="domain" description="PB1-like" evidence="1">
    <location>
        <begin position="20"/>
        <end position="60"/>
    </location>
</feature>
<accession>A0AAW1VUL9</accession>
<reference evidence="2 3" key="1">
    <citation type="journal article" date="2023" name="G3 (Bethesda)">
        <title>A chromosome-length genome assembly and annotation of blackberry (Rubus argutus, cv. 'Hillquist').</title>
        <authorList>
            <person name="Bruna T."/>
            <person name="Aryal R."/>
            <person name="Dudchenko O."/>
            <person name="Sargent D.J."/>
            <person name="Mead D."/>
            <person name="Buti M."/>
            <person name="Cavallini A."/>
            <person name="Hytonen T."/>
            <person name="Andres J."/>
            <person name="Pham M."/>
            <person name="Weisz D."/>
            <person name="Mascagni F."/>
            <person name="Usai G."/>
            <person name="Natali L."/>
            <person name="Bassil N."/>
            <person name="Fernandez G.E."/>
            <person name="Lomsadze A."/>
            <person name="Armour M."/>
            <person name="Olukolu B."/>
            <person name="Poorten T."/>
            <person name="Britton C."/>
            <person name="Davik J."/>
            <person name="Ashrafi H."/>
            <person name="Aiden E.L."/>
            <person name="Borodovsky M."/>
            <person name="Worthington M."/>
        </authorList>
    </citation>
    <scope>NUCLEOTIDE SEQUENCE [LARGE SCALE GENOMIC DNA]</scope>
    <source>
        <strain evidence="2">PI 553951</strain>
    </source>
</reference>